<dbReference type="Proteomes" id="UP000673394">
    <property type="component" value="Unassembled WGS sequence"/>
</dbReference>
<evidence type="ECO:0000313" key="1">
    <source>
        <dbReference type="EMBL" id="MBP3962890.1"/>
    </source>
</evidence>
<gene>
    <name evidence="1" type="ORF">I8J30_09280</name>
</gene>
<evidence type="ECO:0000313" key="2">
    <source>
        <dbReference type="Proteomes" id="UP000673394"/>
    </source>
</evidence>
<name>A0ABS5CA70_9BACL</name>
<proteinExistence type="predicted"/>
<accession>A0ABS5CA70</accession>
<protein>
    <submittedName>
        <fullName evidence="1">MoaD/ThiS family protein</fullName>
    </submittedName>
</protein>
<reference evidence="1 2" key="1">
    <citation type="submission" date="2021-04" db="EMBL/GenBank/DDBJ databases">
        <title>Paenibacillus sp. DLE-14 whole genome sequence.</title>
        <authorList>
            <person name="Ham Y.J."/>
        </authorList>
    </citation>
    <scope>NUCLEOTIDE SEQUENCE [LARGE SCALE GENOMIC DNA]</scope>
    <source>
        <strain evidence="1 2">DLE-14</strain>
    </source>
</reference>
<dbReference type="EMBL" id="JAGKSP010000002">
    <property type="protein sequence ID" value="MBP3962890.1"/>
    <property type="molecule type" value="Genomic_DNA"/>
</dbReference>
<keyword evidence="2" id="KW-1185">Reference proteome</keyword>
<dbReference type="RefSeq" id="WP_210657412.1">
    <property type="nucleotide sequence ID" value="NZ_JAGKSP010000002.1"/>
</dbReference>
<sequence>MQILILVKQIGKRKPILGEMALPLPHSPSTLEELITLIVTLEVERYNSGDAAQSKVLTALTEDQIADQLESGKVGFGARYNPNQQDVVLAIENACLSYKDGLYKAFINDREIGNLDERIELQDNDRVMFIRLAMLAGRMW</sequence>
<comment type="caution">
    <text evidence="1">The sequence shown here is derived from an EMBL/GenBank/DDBJ whole genome shotgun (WGS) entry which is preliminary data.</text>
</comment>
<organism evidence="1 2">
    <name type="scientific">Paenibacillus lignilyticus</name>
    <dbReference type="NCBI Taxonomy" id="1172615"/>
    <lineage>
        <taxon>Bacteria</taxon>
        <taxon>Bacillati</taxon>
        <taxon>Bacillota</taxon>
        <taxon>Bacilli</taxon>
        <taxon>Bacillales</taxon>
        <taxon>Paenibacillaceae</taxon>
        <taxon>Paenibacillus</taxon>
    </lineage>
</organism>